<reference evidence="1 2" key="1">
    <citation type="submission" date="2018-08" db="EMBL/GenBank/DDBJ databases">
        <title>A genome reference for cultivated species of the human gut microbiota.</title>
        <authorList>
            <person name="Zou Y."/>
            <person name="Xue W."/>
            <person name="Luo G."/>
        </authorList>
    </citation>
    <scope>NUCLEOTIDE SEQUENCE [LARGE SCALE GENOMIC DNA]</scope>
    <source>
        <strain evidence="1 2">AM42-23AC</strain>
    </source>
</reference>
<accession>A0AA93BKZ5</accession>
<evidence type="ECO:0000313" key="2">
    <source>
        <dbReference type="Proteomes" id="UP000284990"/>
    </source>
</evidence>
<gene>
    <name evidence="1" type="ORF">DW916_15935</name>
</gene>
<comment type="caution">
    <text evidence="1">The sequence shown here is derived from an EMBL/GenBank/DDBJ whole genome shotgun (WGS) entry which is preliminary data.</text>
</comment>
<name>A0AA93BKZ5_9BACT</name>
<proteinExistence type="predicted"/>
<organism evidence="1 2">
    <name type="scientific">Segatella copri</name>
    <dbReference type="NCBI Taxonomy" id="165179"/>
    <lineage>
        <taxon>Bacteria</taxon>
        <taxon>Pseudomonadati</taxon>
        <taxon>Bacteroidota</taxon>
        <taxon>Bacteroidia</taxon>
        <taxon>Bacteroidales</taxon>
        <taxon>Prevotellaceae</taxon>
        <taxon>Segatella</taxon>
    </lineage>
</organism>
<dbReference type="Proteomes" id="UP000284990">
    <property type="component" value="Unassembled WGS sequence"/>
</dbReference>
<evidence type="ECO:0000313" key="1">
    <source>
        <dbReference type="EMBL" id="RHA82211.1"/>
    </source>
</evidence>
<sequence length="413" mass="48919">MPKFGWEYIGMEDLGNLVRRCDNCDSQLRYQHTVYHPSVGYLYVGATCADKLTESQEASELEKREKRKKSSLKTWKQGENGILFRNFNKNRFEIHTNGDFFTIKIDGYILDESFQSEYESKCFAFELYVNGMIDEMISDLHQKEWEQFKNKVNCDLLMKENKNIITGLYSNHQFFIRKVHHIVNNYIEDSEVTEEFEISVDAYNFGIRKNITDAQLYLFELLHDPIKFRSIHLSKKDSVLFKLINNSSRWKGKFDDRYFDYGLITFRFNYKEMILSVKHTIYLVYSMDKHTTYYFAPIKQCADFEEAKNIAYSYLCNYSSLIKTIEQDDYIHFMLDINWNKEQDEQYIRYTNKIGGINILICQSIDGYCTMNVGSIKGNKKFKCIEDAKKIAYSFIKSGEYNNIINKNQKKGS</sequence>
<dbReference type="AlphaFoldDB" id="A0AA93BKZ5"/>
<dbReference type="EMBL" id="QSFW01000051">
    <property type="protein sequence ID" value="RHA82211.1"/>
    <property type="molecule type" value="Genomic_DNA"/>
</dbReference>
<protein>
    <submittedName>
        <fullName evidence="1">Uncharacterized protein</fullName>
    </submittedName>
</protein>